<protein>
    <submittedName>
        <fullName evidence="1">Uncharacterized protein</fullName>
    </submittedName>
</protein>
<accession>A0ACC1IKS5</accession>
<dbReference type="EMBL" id="JANBPG010000290">
    <property type="protein sequence ID" value="KAJ1897871.1"/>
    <property type="molecule type" value="Genomic_DNA"/>
</dbReference>
<reference evidence="1" key="1">
    <citation type="submission" date="2022-07" db="EMBL/GenBank/DDBJ databases">
        <title>Phylogenomic reconstructions and comparative analyses of Kickxellomycotina fungi.</title>
        <authorList>
            <person name="Reynolds N.K."/>
            <person name="Stajich J.E."/>
            <person name="Barry K."/>
            <person name="Grigoriev I.V."/>
            <person name="Crous P."/>
            <person name="Smith M.E."/>
        </authorList>
    </citation>
    <scope>NUCLEOTIDE SEQUENCE</scope>
    <source>
        <strain evidence="1">Benny 63K</strain>
    </source>
</reference>
<proteinExistence type="predicted"/>
<name>A0ACC1IKS5_9FUNG</name>
<evidence type="ECO:0000313" key="2">
    <source>
        <dbReference type="Proteomes" id="UP001150581"/>
    </source>
</evidence>
<dbReference type="Proteomes" id="UP001150581">
    <property type="component" value="Unassembled WGS sequence"/>
</dbReference>
<evidence type="ECO:0000313" key="1">
    <source>
        <dbReference type="EMBL" id="KAJ1897871.1"/>
    </source>
</evidence>
<sequence>MVSAEYLVHSPVVSLSGAINASLYMTNSFLFGRPLTGKCKMMSRPPRNCASLRPSTCMAGALLSTRTRDPSLVEYTAAMISEKFGVLSLSDGILKLTRTRSPGRTEVMRRLSVSLPASLLSRASRVVGTWEISDSVTSLFRRFMAVTMTPRSAGAKSMLASFMVICILCVCVSVKKTI</sequence>
<organism evidence="1 2">
    <name type="scientific">Kickxella alabastrina</name>
    <dbReference type="NCBI Taxonomy" id="61397"/>
    <lineage>
        <taxon>Eukaryota</taxon>
        <taxon>Fungi</taxon>
        <taxon>Fungi incertae sedis</taxon>
        <taxon>Zoopagomycota</taxon>
        <taxon>Kickxellomycotina</taxon>
        <taxon>Kickxellomycetes</taxon>
        <taxon>Kickxellales</taxon>
        <taxon>Kickxellaceae</taxon>
        <taxon>Kickxella</taxon>
    </lineage>
</organism>
<keyword evidence="2" id="KW-1185">Reference proteome</keyword>
<comment type="caution">
    <text evidence="1">The sequence shown here is derived from an EMBL/GenBank/DDBJ whole genome shotgun (WGS) entry which is preliminary data.</text>
</comment>
<gene>
    <name evidence="1" type="ORF">LPJ66_003102</name>
</gene>